<organism evidence="2 3">
    <name type="scientific">Microscilla marina ATCC 23134</name>
    <dbReference type="NCBI Taxonomy" id="313606"/>
    <lineage>
        <taxon>Bacteria</taxon>
        <taxon>Pseudomonadati</taxon>
        <taxon>Bacteroidota</taxon>
        <taxon>Cytophagia</taxon>
        <taxon>Cytophagales</taxon>
        <taxon>Microscillaceae</taxon>
        <taxon>Microscilla</taxon>
    </lineage>
</organism>
<evidence type="ECO:0000313" key="3">
    <source>
        <dbReference type="Proteomes" id="UP000004095"/>
    </source>
</evidence>
<keyword evidence="3" id="KW-1185">Reference proteome</keyword>
<gene>
    <name evidence="2" type="ORF">M23134_07473</name>
</gene>
<keyword evidence="1" id="KW-0732">Signal</keyword>
<proteinExistence type="predicted"/>
<name>A1ZEW3_MICM2</name>
<dbReference type="RefSeq" id="WP_002694212.1">
    <property type="nucleotide sequence ID" value="NZ_AAWS01000004.1"/>
</dbReference>
<dbReference type="EMBL" id="AAWS01000004">
    <property type="protein sequence ID" value="EAY31065.1"/>
    <property type="molecule type" value="Genomic_DNA"/>
</dbReference>
<evidence type="ECO:0000256" key="1">
    <source>
        <dbReference type="SAM" id="SignalP"/>
    </source>
</evidence>
<dbReference type="AlphaFoldDB" id="A1ZEW3"/>
<protein>
    <recommendedName>
        <fullName evidence="4">Lipoprotein</fullName>
    </recommendedName>
</protein>
<comment type="caution">
    <text evidence="2">The sequence shown here is derived from an EMBL/GenBank/DDBJ whole genome shotgun (WGS) entry which is preliminary data.</text>
</comment>
<evidence type="ECO:0008006" key="4">
    <source>
        <dbReference type="Google" id="ProtNLM"/>
    </source>
</evidence>
<evidence type="ECO:0000313" key="2">
    <source>
        <dbReference type="EMBL" id="EAY31065.1"/>
    </source>
</evidence>
<feature type="chain" id="PRO_5002641836" description="Lipoprotein" evidence="1">
    <location>
        <begin position="23"/>
        <end position="108"/>
    </location>
</feature>
<dbReference type="OrthoDB" id="1360128at2"/>
<sequence>MKTLKIFTLIACVAALASFTMADKTPAKVEKKVETNFASFKIVNDTGIKVRIHTGYGVVSLNKRGGSTSVTCRPGKKVYTAPRGSKDKFLFKVTKDMCGKRVKLSKYL</sequence>
<accession>A1ZEW3</accession>
<dbReference type="Proteomes" id="UP000004095">
    <property type="component" value="Unassembled WGS sequence"/>
</dbReference>
<dbReference type="eggNOG" id="ENOG50336VG">
    <property type="taxonomic scope" value="Bacteria"/>
</dbReference>
<reference evidence="2 3" key="1">
    <citation type="submission" date="2007-01" db="EMBL/GenBank/DDBJ databases">
        <authorList>
            <person name="Haygood M."/>
            <person name="Podell S."/>
            <person name="Anderson C."/>
            <person name="Hopkinson B."/>
            <person name="Roe K."/>
            <person name="Barbeau K."/>
            <person name="Gaasterland T."/>
            <person name="Ferriera S."/>
            <person name="Johnson J."/>
            <person name="Kravitz S."/>
            <person name="Beeson K."/>
            <person name="Sutton G."/>
            <person name="Rogers Y.-H."/>
            <person name="Friedman R."/>
            <person name="Frazier M."/>
            <person name="Venter J.C."/>
        </authorList>
    </citation>
    <scope>NUCLEOTIDE SEQUENCE [LARGE SCALE GENOMIC DNA]</scope>
    <source>
        <strain evidence="2 3">ATCC 23134</strain>
    </source>
</reference>
<feature type="signal peptide" evidence="1">
    <location>
        <begin position="1"/>
        <end position="22"/>
    </location>
</feature>